<evidence type="ECO:0000313" key="3">
    <source>
        <dbReference type="Proteomes" id="UP000596381"/>
    </source>
</evidence>
<evidence type="ECO:0000256" key="1">
    <source>
        <dbReference type="SAM" id="MobiDB-lite"/>
    </source>
</evidence>
<feature type="compositionally biased region" description="Acidic residues" evidence="1">
    <location>
        <begin position="44"/>
        <end position="62"/>
    </location>
</feature>
<dbReference type="EMBL" id="MW394391">
    <property type="protein sequence ID" value="QQV92026.1"/>
    <property type="molecule type" value="Genomic_DNA"/>
</dbReference>
<sequence length="571" mass="63383">MSDADNIQGTDETPSIPTSGVGQPVNKQVITDDVFEEAQIVAPEPEEEKEEPVETDSSDETGQENKEEEEHLLFDVEPNKLTIDPTRPIYVRIDPEEKGIAALSVLPTTREDAETFVNSLSTVGEEDLEWVLTTRNATDNAYLGNGLLKAAIRKGAKWKGQLENPVTPTPLCDYRSAYKIFDQPATRISGADAIDMFTAGTNLGRPVTVPLWHSGFWVKLRAPSAAFLADIDRALAFSREELGLEVFGAIGANDRLIFDEILVDAALKLVSETNIAIAKSPMELKEVIDYFDIDSLIWGMAQAAFPDGCEIAIPCPSCRGVTHVKANLLRMRFVDESRLTQVQIRQMAKGIAHKTTVEELKKYKEEFEILNTQKWEWNKRTFTFRSPTIEEYLTSGREYITSVSRALTETLRDDVTDDYRRGQSMKSILTTEETARFLHFIREIKIPNTNEKGSADNYGIVNDPHAILDIMRYISGDYEASDGLIVAINDFINDAINTIIGFPNVNCPACGKFYLSKTGEETIIVPFNPATGFFILAQHKIREAGSEPLTNLLTLGLTGLLSKVSASEAQG</sequence>
<feature type="compositionally biased region" description="Polar residues" evidence="1">
    <location>
        <begin position="1"/>
        <end position="29"/>
    </location>
</feature>
<protein>
    <submittedName>
        <fullName evidence="2">Uncharacterized protein</fullName>
    </submittedName>
</protein>
<feature type="region of interest" description="Disordered" evidence="1">
    <location>
        <begin position="1"/>
        <end position="71"/>
    </location>
</feature>
<proteinExistence type="predicted"/>
<evidence type="ECO:0000313" key="2">
    <source>
        <dbReference type="EMBL" id="QQV92026.1"/>
    </source>
</evidence>
<accession>A0A7U0GB91</accession>
<name>A0A7U0GB91_9CAUD</name>
<organism evidence="2 3">
    <name type="scientific">Klebsiella phage vB_KpM_FBKp24</name>
    <dbReference type="NCBI Taxonomy" id="2801834"/>
    <lineage>
        <taxon>Viruses</taxon>
        <taxon>Duplodnaviria</taxon>
        <taxon>Heunggongvirae</taxon>
        <taxon>Uroviricota</taxon>
        <taxon>Caudoviricetes</taxon>
        <taxon>Chimalliviridae</taxon>
        <taxon>Maaswegvirus</taxon>
        <taxon>Maaswegvirus Kp24</taxon>
    </lineage>
</organism>
<keyword evidence="3" id="KW-1185">Reference proteome</keyword>
<dbReference type="Proteomes" id="UP000596381">
    <property type="component" value="Segment"/>
</dbReference>
<gene>
    <name evidence="2" type="ORF">vBKpMFBKp24_029</name>
</gene>
<reference evidence="2 3" key="1">
    <citation type="submission" date="2020-12" db="EMBL/GenBank/DDBJ databases">
        <title>Genomic characterization of four novel bacteriophages infecting Klebsiella pneumoniae.</title>
        <authorList>
            <person name="Estrada Bonilla B."/>
            <person name="Costa A.R."/>
            <person name="van Rossum T."/>
            <person name="Hagedoorn S."/>
            <person name="Wallinga H."/>
            <person name="Xiao M."/>
            <person name="Song W."/>
            <person name="Haas P.-J."/>
            <person name="Nobrega F.L."/>
            <person name="Brouns S.J.J."/>
        </authorList>
    </citation>
    <scope>NUCLEOTIDE SEQUENCE [LARGE SCALE GENOMIC DNA]</scope>
</reference>